<dbReference type="OrthoDB" id="2241241at2759"/>
<keyword evidence="6" id="KW-0406">Ion transport</keyword>
<dbReference type="GO" id="GO:0006811">
    <property type="term" value="P:monoatomic ion transport"/>
    <property type="evidence" value="ECO:0007669"/>
    <property type="project" value="UniProtKB-KW"/>
</dbReference>
<dbReference type="InterPro" id="IPR036259">
    <property type="entry name" value="MFS_trans_sf"/>
</dbReference>
<feature type="transmembrane region" description="Helical" evidence="9">
    <location>
        <begin position="509"/>
        <end position="533"/>
    </location>
</feature>
<keyword evidence="12" id="KW-1185">Reference proteome</keyword>
<proteinExistence type="inferred from homology"/>
<evidence type="ECO:0000256" key="2">
    <source>
        <dbReference type="ARBA" id="ARBA00008335"/>
    </source>
</evidence>
<feature type="transmembrane region" description="Helical" evidence="9">
    <location>
        <begin position="417"/>
        <end position="438"/>
    </location>
</feature>
<dbReference type="PANTHER" id="PTHR23501:SF58">
    <property type="entry name" value="LOW AFFINITY HEME TRANSPORTER STR3"/>
    <property type="match status" value="1"/>
</dbReference>
<reference evidence="12" key="2">
    <citation type="submission" date="2013-12" db="EMBL/GenBank/DDBJ databases">
        <title>Evolution of pathogenesis and genome organization in the Tremellales.</title>
        <authorList>
            <person name="Cuomo C."/>
            <person name="Litvintseva A."/>
            <person name="Heitman J."/>
            <person name="Chen Y."/>
            <person name="Sun S."/>
            <person name="Springer D."/>
            <person name="Dromer F."/>
            <person name="Young S."/>
            <person name="Zeng Q."/>
            <person name="Chapman S."/>
            <person name="Gujja S."/>
            <person name="Saif S."/>
            <person name="Birren B."/>
        </authorList>
    </citation>
    <scope>NUCLEOTIDE SEQUENCE [LARGE SCALE GENOMIC DNA]</scope>
    <source>
        <strain evidence="12">BCC8398</strain>
    </source>
</reference>
<dbReference type="GO" id="GO:0022857">
    <property type="term" value="F:transmembrane transporter activity"/>
    <property type="evidence" value="ECO:0007669"/>
    <property type="project" value="InterPro"/>
</dbReference>
<feature type="compositionally biased region" description="Basic and acidic residues" evidence="8">
    <location>
        <begin position="16"/>
        <end position="59"/>
    </location>
</feature>
<evidence type="ECO:0000256" key="5">
    <source>
        <dbReference type="ARBA" id="ARBA00022989"/>
    </source>
</evidence>
<dbReference type="EMBL" id="KV700134">
    <property type="protein sequence ID" value="OCF31471.1"/>
    <property type="molecule type" value="Genomic_DNA"/>
</dbReference>
<accession>A0A1B9GKE9</accession>
<keyword evidence="7 9" id="KW-0472">Membrane</keyword>
<dbReference type="FunFam" id="1.20.1250.20:FF:000197">
    <property type="entry name" value="Siderophore iron transporter 1"/>
    <property type="match status" value="1"/>
</dbReference>
<feature type="transmembrane region" description="Helical" evidence="9">
    <location>
        <begin position="584"/>
        <end position="607"/>
    </location>
</feature>
<feature type="transmembrane region" description="Helical" evidence="9">
    <location>
        <begin position="185"/>
        <end position="204"/>
    </location>
</feature>
<dbReference type="Pfam" id="PF07690">
    <property type="entry name" value="MFS_1"/>
    <property type="match status" value="1"/>
</dbReference>
<evidence type="ECO:0000256" key="8">
    <source>
        <dbReference type="SAM" id="MobiDB-lite"/>
    </source>
</evidence>
<feature type="transmembrane region" description="Helical" evidence="9">
    <location>
        <begin position="211"/>
        <end position="231"/>
    </location>
</feature>
<feature type="transmembrane region" description="Helical" evidence="9">
    <location>
        <begin position="124"/>
        <end position="142"/>
    </location>
</feature>
<evidence type="ECO:0000256" key="3">
    <source>
        <dbReference type="ARBA" id="ARBA00022448"/>
    </source>
</evidence>
<keyword evidence="3" id="KW-0813">Transport</keyword>
<dbReference type="InterPro" id="IPR020846">
    <property type="entry name" value="MFS_dom"/>
</dbReference>
<evidence type="ECO:0000256" key="6">
    <source>
        <dbReference type="ARBA" id="ARBA00023065"/>
    </source>
</evidence>
<feature type="transmembrane region" description="Helical" evidence="9">
    <location>
        <begin position="87"/>
        <end position="104"/>
    </location>
</feature>
<feature type="transmembrane region" description="Helical" evidence="9">
    <location>
        <begin position="243"/>
        <end position="268"/>
    </location>
</feature>
<comment type="similarity">
    <text evidence="2">Belongs to the major facilitator superfamily.</text>
</comment>
<feature type="domain" description="Major facilitator superfamily (MFS) profile" evidence="10">
    <location>
        <begin position="90"/>
        <end position="607"/>
    </location>
</feature>
<evidence type="ECO:0000256" key="7">
    <source>
        <dbReference type="ARBA" id="ARBA00023136"/>
    </source>
</evidence>
<dbReference type="Proteomes" id="UP000092666">
    <property type="component" value="Unassembled WGS sequence"/>
</dbReference>
<evidence type="ECO:0000256" key="1">
    <source>
        <dbReference type="ARBA" id="ARBA00004141"/>
    </source>
</evidence>
<organism evidence="11 12">
    <name type="scientific">Kwoniella heveanensis BCC8398</name>
    <dbReference type="NCBI Taxonomy" id="1296120"/>
    <lineage>
        <taxon>Eukaryota</taxon>
        <taxon>Fungi</taxon>
        <taxon>Dikarya</taxon>
        <taxon>Basidiomycota</taxon>
        <taxon>Agaricomycotina</taxon>
        <taxon>Tremellomycetes</taxon>
        <taxon>Tremellales</taxon>
        <taxon>Cryptococcaceae</taxon>
        <taxon>Kwoniella</taxon>
    </lineage>
</organism>
<name>A0A1B9GKE9_9TREE</name>
<protein>
    <submittedName>
        <fullName evidence="11">Siderophore-iron transporter Str1</fullName>
    </submittedName>
</protein>
<evidence type="ECO:0000256" key="9">
    <source>
        <dbReference type="SAM" id="Phobius"/>
    </source>
</evidence>
<feature type="transmembrane region" description="Helical" evidence="9">
    <location>
        <begin position="154"/>
        <end position="173"/>
    </location>
</feature>
<evidence type="ECO:0000256" key="4">
    <source>
        <dbReference type="ARBA" id="ARBA00022692"/>
    </source>
</evidence>
<gene>
    <name evidence="11" type="ORF">I316_06873</name>
</gene>
<feature type="transmembrane region" description="Helical" evidence="9">
    <location>
        <begin position="376"/>
        <end position="397"/>
    </location>
</feature>
<feature type="transmembrane region" description="Helical" evidence="9">
    <location>
        <begin position="345"/>
        <end position="364"/>
    </location>
</feature>
<feature type="region of interest" description="Disordered" evidence="8">
    <location>
        <begin position="1"/>
        <end position="59"/>
    </location>
</feature>
<sequence>MATRPSLEVPTLEQRPGFDRQPSDLTHKDDDKHIRHPEDGVNADADHERPSAPSTLHEKDKAEEIEKARGVAKIEALYLVFGKGLKLWILWGAIALVAFTYGLSQMTTYYYTPFATSAFGEHTIVGTIGTITAIMAGVSKPFIAKLADLFSRPFALAVAVLCYTLGYIIVASAQNVNSVVGGQVIYTLGNTGIDFVSSILLADITSLQWRGLVNGLYAIPYIPFAFIAGYIADGINAYSADGWRWGFGMFCIIVPCTIIPAILILFWADYRAKKVGALSLASSTYAREAALSGQTERRTVLQMLIKYAREIDAIGLLLIGFAFGCLLTPFTLYTTAKGGYTNPSLIALLVVGGVLFIATCVWEFRYASHPIMPLRIWNKTFICCVGIDFMYYFSGYFVDAYWSSWLYVVKDYTDKEYTYVLNILTVGLTLFAIVGGLIQRYTHKYKYLQCVGISIRIIGCAVGYYGPAHNNSNAVIVTSRTLISVGGGISVISSQVAAQGSVPHTDMALAMAILSLWTSIGGSIATAIASSVWNRRVPEALTKYVGDQFNATEIAEIFGSINVARVTEPRDLIIKAYNEAATPLFLASLVTSFVSLIFALLTTNFYLGEKHNTIEDFDIKMRSQDETAPEVVAARAREAEEKAAAKLAAQGELHH</sequence>
<keyword evidence="4 9" id="KW-0812">Transmembrane</keyword>
<evidence type="ECO:0000313" key="12">
    <source>
        <dbReference type="Proteomes" id="UP000092666"/>
    </source>
</evidence>
<evidence type="ECO:0000313" key="11">
    <source>
        <dbReference type="EMBL" id="OCF31471.1"/>
    </source>
</evidence>
<feature type="transmembrane region" description="Helical" evidence="9">
    <location>
        <begin position="313"/>
        <end position="333"/>
    </location>
</feature>
<dbReference type="PROSITE" id="PS50850">
    <property type="entry name" value="MFS"/>
    <property type="match status" value="1"/>
</dbReference>
<dbReference type="SUPFAM" id="SSF103473">
    <property type="entry name" value="MFS general substrate transporter"/>
    <property type="match status" value="1"/>
</dbReference>
<evidence type="ECO:0000259" key="10">
    <source>
        <dbReference type="PROSITE" id="PS50850"/>
    </source>
</evidence>
<dbReference type="AlphaFoldDB" id="A0A1B9GKE9"/>
<dbReference type="PANTHER" id="PTHR23501">
    <property type="entry name" value="MAJOR FACILITATOR SUPERFAMILY"/>
    <property type="match status" value="1"/>
</dbReference>
<reference evidence="11 12" key="1">
    <citation type="submission" date="2013-07" db="EMBL/GenBank/DDBJ databases">
        <title>The Genome Sequence of Cryptococcus heveanensis BCC8398.</title>
        <authorList>
            <consortium name="The Broad Institute Genome Sequencing Platform"/>
            <person name="Cuomo C."/>
            <person name="Litvintseva A."/>
            <person name="Chen Y."/>
            <person name="Heitman J."/>
            <person name="Sun S."/>
            <person name="Springer D."/>
            <person name="Dromer F."/>
            <person name="Young S.K."/>
            <person name="Zeng Q."/>
            <person name="Gargeya S."/>
            <person name="Fitzgerald M."/>
            <person name="Abouelleil A."/>
            <person name="Alvarado L."/>
            <person name="Berlin A.M."/>
            <person name="Chapman S.B."/>
            <person name="Dewar J."/>
            <person name="Goldberg J."/>
            <person name="Griggs A."/>
            <person name="Gujja S."/>
            <person name="Hansen M."/>
            <person name="Howarth C."/>
            <person name="Imamovic A."/>
            <person name="Larimer J."/>
            <person name="McCowan C."/>
            <person name="Murphy C."/>
            <person name="Pearson M."/>
            <person name="Priest M."/>
            <person name="Roberts A."/>
            <person name="Saif S."/>
            <person name="Shea T."/>
            <person name="Sykes S."/>
            <person name="Wortman J."/>
            <person name="Nusbaum C."/>
            <person name="Birren B."/>
        </authorList>
    </citation>
    <scope>NUCLEOTIDE SEQUENCE [LARGE SCALE GENOMIC DNA]</scope>
    <source>
        <strain evidence="11 12">BCC8398</strain>
    </source>
</reference>
<dbReference type="GO" id="GO:0005886">
    <property type="term" value="C:plasma membrane"/>
    <property type="evidence" value="ECO:0007669"/>
    <property type="project" value="TreeGrafter"/>
</dbReference>
<dbReference type="InterPro" id="IPR011701">
    <property type="entry name" value="MFS"/>
</dbReference>
<dbReference type="Gene3D" id="1.20.1250.20">
    <property type="entry name" value="MFS general substrate transporter like domains"/>
    <property type="match status" value="2"/>
</dbReference>
<keyword evidence="5 9" id="KW-1133">Transmembrane helix</keyword>
<comment type="subcellular location">
    <subcellularLocation>
        <location evidence="1">Membrane</location>
        <topology evidence="1">Multi-pass membrane protein</topology>
    </subcellularLocation>
</comment>
<feature type="transmembrane region" description="Helical" evidence="9">
    <location>
        <begin position="477"/>
        <end position="497"/>
    </location>
</feature>